<dbReference type="InterPro" id="IPR043001">
    <property type="entry name" value="IP5_2-K_N_lobe"/>
</dbReference>
<dbReference type="GO" id="GO:0005634">
    <property type="term" value="C:nucleus"/>
    <property type="evidence" value="ECO:0007669"/>
    <property type="project" value="TreeGrafter"/>
</dbReference>
<dbReference type="OrthoDB" id="272370at2759"/>
<name>A0A7I8KWB5_SPIIN</name>
<protein>
    <recommendedName>
        <fullName evidence="1 6">Inositol-pentakisphosphate 2-kinase</fullName>
        <ecNumber evidence="1 6">2.7.1.158</ecNumber>
    </recommendedName>
</protein>
<keyword evidence="3 6" id="KW-0547">Nucleotide-binding</keyword>
<evidence type="ECO:0000256" key="2">
    <source>
        <dbReference type="ARBA" id="ARBA00022679"/>
    </source>
</evidence>
<comment type="function">
    <text evidence="6">Phosphorylates Ins(1,3,4,5,6)P5 at position 2 to form Ins(1,2,3,4,5,6)P6 (InsP6 or phytate).</text>
</comment>
<keyword evidence="2 6" id="KW-0808">Transferase</keyword>
<evidence type="ECO:0000256" key="1">
    <source>
        <dbReference type="ARBA" id="ARBA00012023"/>
    </source>
</evidence>
<evidence type="ECO:0000256" key="5">
    <source>
        <dbReference type="ARBA" id="ARBA00022840"/>
    </source>
</evidence>
<dbReference type="EMBL" id="LR746272">
    <property type="protein sequence ID" value="CAA7402107.1"/>
    <property type="molecule type" value="Genomic_DNA"/>
</dbReference>
<keyword evidence="4 6" id="KW-0418">Kinase</keyword>
<evidence type="ECO:0000256" key="4">
    <source>
        <dbReference type="ARBA" id="ARBA00022777"/>
    </source>
</evidence>
<dbReference type="AlphaFoldDB" id="A0A7I8KWB5"/>
<reference evidence="7" key="1">
    <citation type="submission" date="2020-02" db="EMBL/GenBank/DDBJ databases">
        <authorList>
            <person name="Scholz U."/>
            <person name="Mascher M."/>
            <person name="Fiebig A."/>
        </authorList>
    </citation>
    <scope>NUCLEOTIDE SEQUENCE</scope>
</reference>
<evidence type="ECO:0000256" key="6">
    <source>
        <dbReference type="RuleBase" id="RU364126"/>
    </source>
</evidence>
<dbReference type="GO" id="GO:0032958">
    <property type="term" value="P:inositol phosphate biosynthetic process"/>
    <property type="evidence" value="ECO:0007669"/>
    <property type="project" value="TreeGrafter"/>
</dbReference>
<evidence type="ECO:0000256" key="3">
    <source>
        <dbReference type="ARBA" id="ARBA00022741"/>
    </source>
</evidence>
<gene>
    <name evidence="7" type="ORF">SI8410_09012785</name>
</gene>
<dbReference type="GO" id="GO:0035299">
    <property type="term" value="F:inositol-1,3,4,5,6-pentakisphosphate 2-kinase activity"/>
    <property type="evidence" value="ECO:0007669"/>
    <property type="project" value="UniProtKB-EC"/>
</dbReference>
<evidence type="ECO:0000313" key="8">
    <source>
        <dbReference type="Proteomes" id="UP000663760"/>
    </source>
</evidence>
<dbReference type="Gene3D" id="3.30.200.110">
    <property type="entry name" value="Inositol-pentakisphosphate 2-kinase, N-lobe"/>
    <property type="match status" value="1"/>
</dbReference>
<dbReference type="InterPro" id="IPR009286">
    <property type="entry name" value="Ins_P5_2-kin"/>
</dbReference>
<evidence type="ECO:0000313" key="7">
    <source>
        <dbReference type="EMBL" id="CAA7402107.1"/>
    </source>
</evidence>
<proteinExistence type="predicted"/>
<dbReference type="EC" id="2.7.1.158" evidence="1 6"/>
<keyword evidence="8" id="KW-1185">Reference proteome</keyword>
<keyword evidence="5 6" id="KW-0067">ATP-binding</keyword>
<dbReference type="PANTHER" id="PTHR14456">
    <property type="entry name" value="INOSITOL POLYPHOSPHATE KINASE 1"/>
    <property type="match status" value="1"/>
</dbReference>
<dbReference type="Proteomes" id="UP000663760">
    <property type="component" value="Chromosome 9"/>
</dbReference>
<comment type="domain">
    <text evidence="6">The EXKPK motif is conserved in inositol-pentakisphosphate 2-kinases of both family 1 and 2.</text>
</comment>
<sequence length="469" mass="52955">MALRLWRAEDAEEWAYRGEGAANLVLGYCGSSPGLVGKVLRVQKVRRKKSAAKGVVREPGSPVLTSHERILWKDVDKIGECTSKDIAGQLYALHVMSPLLGAEHVDPGMHVAVSEEFLRSVEKNILDNRPSWRVDAARVNTLCDSALLMSDHSFFPRGTLNEDLCVAIEIKPKCGFLPFSKFIKRETIVKTRVTRFKMHQVLKLHEGQISWLSEYDPLDLFSGSRDRMNQAIRALFHCPQNNFRVFFNGSLVFGALGGGMDKDVVNDISHEKNEAFENMLKTVIQEEHTQHVQSFLELVGDAIFNSGIIDRLLEVQKLDIFDIEGAIHAYYNIISQPCLICQNLNDADLLNRCSSIHSLSLEESLKIVRGYLIATTAKDCSIMVSFRPRQRNVTSDFGSVFLKSTGQTFDYKAYFIDLDMKHFRKMPYYYELDQKIVEFYVNAESALVNGINSACPCVAQNYSLSLSEC</sequence>
<dbReference type="PANTHER" id="PTHR14456:SF2">
    <property type="entry name" value="INOSITOL-PENTAKISPHOSPHATE 2-KINASE"/>
    <property type="match status" value="1"/>
</dbReference>
<accession>A0A7I8KWB5</accession>
<dbReference type="GO" id="GO:0005524">
    <property type="term" value="F:ATP binding"/>
    <property type="evidence" value="ECO:0007669"/>
    <property type="project" value="UniProtKB-KW"/>
</dbReference>
<organism evidence="7 8">
    <name type="scientific">Spirodela intermedia</name>
    <name type="common">Intermediate duckweed</name>
    <dbReference type="NCBI Taxonomy" id="51605"/>
    <lineage>
        <taxon>Eukaryota</taxon>
        <taxon>Viridiplantae</taxon>
        <taxon>Streptophyta</taxon>
        <taxon>Embryophyta</taxon>
        <taxon>Tracheophyta</taxon>
        <taxon>Spermatophyta</taxon>
        <taxon>Magnoliopsida</taxon>
        <taxon>Liliopsida</taxon>
        <taxon>Araceae</taxon>
        <taxon>Lemnoideae</taxon>
        <taxon>Spirodela</taxon>
    </lineage>
</organism>
<comment type="catalytic activity">
    <reaction evidence="6">
        <text>1D-myo-inositol 1,3,4,5,6-pentakisphosphate + ATP = 1D-myo-inositol hexakisphosphate + ADP + H(+)</text>
        <dbReference type="Rhea" id="RHEA:20313"/>
        <dbReference type="ChEBI" id="CHEBI:15378"/>
        <dbReference type="ChEBI" id="CHEBI:30616"/>
        <dbReference type="ChEBI" id="CHEBI:57733"/>
        <dbReference type="ChEBI" id="CHEBI:58130"/>
        <dbReference type="ChEBI" id="CHEBI:456216"/>
        <dbReference type="EC" id="2.7.1.158"/>
    </reaction>
</comment>
<dbReference type="Pfam" id="PF06090">
    <property type="entry name" value="Ins_P5_2-kin"/>
    <property type="match status" value="1"/>
</dbReference>